<gene>
    <name evidence="7" type="ORF">LCGC14_1177610</name>
</gene>
<dbReference type="PANTHER" id="PTHR43820:SF4">
    <property type="entry name" value="HIGH-AFFINITY BRANCHED-CHAIN AMINO ACID TRANSPORT ATP-BINDING PROTEIN LIVF"/>
    <property type="match status" value="1"/>
</dbReference>
<accession>A0A0F9LN59</accession>
<dbReference type="InterPro" id="IPR017871">
    <property type="entry name" value="ABC_transporter-like_CS"/>
</dbReference>
<evidence type="ECO:0000256" key="4">
    <source>
        <dbReference type="ARBA" id="ARBA00022840"/>
    </source>
</evidence>
<evidence type="ECO:0000259" key="6">
    <source>
        <dbReference type="PROSITE" id="PS50893"/>
    </source>
</evidence>
<evidence type="ECO:0000256" key="3">
    <source>
        <dbReference type="ARBA" id="ARBA00022741"/>
    </source>
</evidence>
<dbReference type="InterPro" id="IPR003593">
    <property type="entry name" value="AAA+_ATPase"/>
</dbReference>
<comment type="caution">
    <text evidence="7">The sequence shown here is derived from an EMBL/GenBank/DDBJ whole genome shotgun (WGS) entry which is preliminary data.</text>
</comment>
<organism evidence="7">
    <name type="scientific">marine sediment metagenome</name>
    <dbReference type="NCBI Taxonomy" id="412755"/>
    <lineage>
        <taxon>unclassified sequences</taxon>
        <taxon>metagenomes</taxon>
        <taxon>ecological metagenomes</taxon>
    </lineage>
</organism>
<evidence type="ECO:0000256" key="1">
    <source>
        <dbReference type="ARBA" id="ARBA00005417"/>
    </source>
</evidence>
<dbReference type="InterPro" id="IPR027417">
    <property type="entry name" value="P-loop_NTPase"/>
</dbReference>
<name>A0A0F9LN59_9ZZZZ</name>
<evidence type="ECO:0000313" key="7">
    <source>
        <dbReference type="EMBL" id="KKM96489.1"/>
    </source>
</evidence>
<keyword evidence="4" id="KW-0067">ATP-binding</keyword>
<keyword evidence="3" id="KW-0547">Nucleotide-binding</keyword>
<dbReference type="PANTHER" id="PTHR43820">
    <property type="entry name" value="HIGH-AFFINITY BRANCHED-CHAIN AMINO ACID TRANSPORT ATP-BINDING PROTEIN LIVF"/>
    <property type="match status" value="1"/>
</dbReference>
<dbReference type="GO" id="GO:0005524">
    <property type="term" value="F:ATP binding"/>
    <property type="evidence" value="ECO:0007669"/>
    <property type="project" value="UniProtKB-KW"/>
</dbReference>
<evidence type="ECO:0000256" key="5">
    <source>
        <dbReference type="ARBA" id="ARBA00022970"/>
    </source>
</evidence>
<keyword evidence="2" id="KW-0813">Transport</keyword>
<comment type="similarity">
    <text evidence="1">Belongs to the ABC transporter superfamily.</text>
</comment>
<dbReference type="Gene3D" id="3.40.50.300">
    <property type="entry name" value="P-loop containing nucleotide triphosphate hydrolases"/>
    <property type="match status" value="1"/>
</dbReference>
<dbReference type="GO" id="GO:0015807">
    <property type="term" value="P:L-amino acid transport"/>
    <property type="evidence" value="ECO:0007669"/>
    <property type="project" value="TreeGrafter"/>
</dbReference>
<protein>
    <recommendedName>
        <fullName evidence="6">ABC transporter domain-containing protein</fullName>
    </recommendedName>
</protein>
<evidence type="ECO:0000256" key="2">
    <source>
        <dbReference type="ARBA" id="ARBA00022448"/>
    </source>
</evidence>
<dbReference type="PROSITE" id="PS50893">
    <property type="entry name" value="ABC_TRANSPORTER_2"/>
    <property type="match status" value="1"/>
</dbReference>
<dbReference type="GO" id="GO:0016887">
    <property type="term" value="F:ATP hydrolysis activity"/>
    <property type="evidence" value="ECO:0007669"/>
    <property type="project" value="InterPro"/>
</dbReference>
<dbReference type="EMBL" id="LAZR01005874">
    <property type="protein sequence ID" value="KKM96489.1"/>
    <property type="molecule type" value="Genomic_DNA"/>
</dbReference>
<dbReference type="InterPro" id="IPR052156">
    <property type="entry name" value="BCAA_Transport_ATP-bd_LivF"/>
</dbReference>
<feature type="domain" description="ABC transporter" evidence="6">
    <location>
        <begin position="5"/>
        <end position="237"/>
    </location>
</feature>
<dbReference type="PROSITE" id="PS00211">
    <property type="entry name" value="ABC_TRANSPORTER_1"/>
    <property type="match status" value="1"/>
</dbReference>
<dbReference type="SUPFAM" id="SSF52540">
    <property type="entry name" value="P-loop containing nucleoside triphosphate hydrolases"/>
    <property type="match status" value="1"/>
</dbReference>
<dbReference type="GO" id="GO:0015658">
    <property type="term" value="F:branched-chain amino acid transmembrane transporter activity"/>
    <property type="evidence" value="ECO:0007669"/>
    <property type="project" value="TreeGrafter"/>
</dbReference>
<reference evidence="7" key="1">
    <citation type="journal article" date="2015" name="Nature">
        <title>Complex archaea that bridge the gap between prokaryotes and eukaryotes.</title>
        <authorList>
            <person name="Spang A."/>
            <person name="Saw J.H."/>
            <person name="Jorgensen S.L."/>
            <person name="Zaremba-Niedzwiedzka K."/>
            <person name="Martijn J."/>
            <person name="Lind A.E."/>
            <person name="van Eijk R."/>
            <person name="Schleper C."/>
            <person name="Guy L."/>
            <person name="Ettema T.J."/>
        </authorList>
    </citation>
    <scope>NUCLEOTIDE SEQUENCE</scope>
</reference>
<dbReference type="InterPro" id="IPR003439">
    <property type="entry name" value="ABC_transporter-like_ATP-bd"/>
</dbReference>
<dbReference type="SMART" id="SM00382">
    <property type="entry name" value="AAA"/>
    <property type="match status" value="1"/>
</dbReference>
<keyword evidence="5" id="KW-0029">Amino-acid transport</keyword>
<dbReference type="CDD" id="cd03224">
    <property type="entry name" value="ABC_TM1139_LivF_branched"/>
    <property type="match status" value="1"/>
</dbReference>
<dbReference type="Pfam" id="PF00005">
    <property type="entry name" value="ABC_tran"/>
    <property type="match status" value="1"/>
</dbReference>
<sequence length="237" mass="27041">MENLLELKKIYHYYGKAKVLEEFNLKIENKSLNAVIGPNGVGKSTVLRLISGLENPDRGKIVFQGERIDGLKAHKITKKGISQSPDRRRLFYQLSVADNLRMGAYILKDKQQYKALREFVYEIFPRLRERRKQQAGTLSGGEQQMLAIARALMSKPVLLLLDEPSVGLAPSVKKKIFRAIKKIKQEGTTTILVEQDVHWAMEIADTINLLEEGKIAIRGTKEQLRKEPRIRKSYLGI</sequence>
<dbReference type="AlphaFoldDB" id="A0A0F9LN59"/>
<proteinExistence type="inferred from homology"/>